<dbReference type="Pfam" id="PF00698">
    <property type="entry name" value="Acyl_transf_1"/>
    <property type="match status" value="1"/>
</dbReference>
<dbReference type="Gene3D" id="3.90.180.10">
    <property type="entry name" value="Medium-chain alcohol dehydrogenases, catalytic domain"/>
    <property type="match status" value="1"/>
</dbReference>
<dbReference type="Pfam" id="PF02801">
    <property type="entry name" value="Ketoacyl-synt_C"/>
    <property type="match status" value="1"/>
</dbReference>
<evidence type="ECO:0000313" key="11">
    <source>
        <dbReference type="EMBL" id="RFU78094.1"/>
    </source>
</evidence>
<feature type="region of interest" description="Disordered" evidence="7">
    <location>
        <begin position="1"/>
        <end position="26"/>
    </location>
</feature>
<dbReference type="InterPro" id="IPR013968">
    <property type="entry name" value="PKS_KR"/>
</dbReference>
<evidence type="ECO:0000259" key="10">
    <source>
        <dbReference type="PROSITE" id="PS52019"/>
    </source>
</evidence>
<dbReference type="GO" id="GO:0004312">
    <property type="term" value="F:fatty acid synthase activity"/>
    <property type="evidence" value="ECO:0007669"/>
    <property type="project" value="TreeGrafter"/>
</dbReference>
<dbReference type="InterPro" id="IPR013154">
    <property type="entry name" value="ADH-like_N"/>
</dbReference>
<dbReference type="CDD" id="cd05195">
    <property type="entry name" value="enoyl_red"/>
    <property type="match status" value="1"/>
</dbReference>
<dbReference type="Pfam" id="PF23114">
    <property type="entry name" value="NAD-bd_HRPKS_sdrA"/>
    <property type="match status" value="1"/>
</dbReference>
<dbReference type="InterPro" id="IPR020841">
    <property type="entry name" value="PKS_Beta-ketoAc_synthase_dom"/>
</dbReference>
<dbReference type="GO" id="GO:1901336">
    <property type="term" value="P:lactone biosynthetic process"/>
    <property type="evidence" value="ECO:0007669"/>
    <property type="project" value="UniProtKB-ARBA"/>
</dbReference>
<evidence type="ECO:0000259" key="9">
    <source>
        <dbReference type="PROSITE" id="PS52004"/>
    </source>
</evidence>
<feature type="region of interest" description="N-terminal hotdog fold" evidence="6">
    <location>
        <begin position="908"/>
        <end position="1046"/>
    </location>
</feature>
<dbReference type="SUPFAM" id="SSF51735">
    <property type="entry name" value="NAD(P)-binding Rossmann-fold domains"/>
    <property type="match status" value="2"/>
</dbReference>
<dbReference type="InterPro" id="IPR016039">
    <property type="entry name" value="Thiolase-like"/>
</dbReference>
<accession>A0A395NQ76</accession>
<keyword evidence="5" id="KW-0511">Multifunctional enzyme</keyword>
<dbReference type="Pfam" id="PF16197">
    <property type="entry name" value="KAsynt_C_assoc"/>
    <property type="match status" value="1"/>
</dbReference>
<dbReference type="PROSITE" id="PS52019">
    <property type="entry name" value="PKS_MFAS_DH"/>
    <property type="match status" value="1"/>
</dbReference>
<feature type="domain" description="PKS/mFAS DH" evidence="10">
    <location>
        <begin position="908"/>
        <end position="1218"/>
    </location>
</feature>
<dbReference type="InterPro" id="IPR001227">
    <property type="entry name" value="Ac_transferase_dom_sf"/>
</dbReference>
<dbReference type="Gene3D" id="3.40.47.10">
    <property type="match status" value="2"/>
</dbReference>
<sequence>MAINDSGIEAPQRSAWPKSTREPNAQDPIAIVGMACRLPGENTSPTKLWEFLKRGGIASNKVPENRFSIKGHYDGSKKPGTMRPPGGMFLENIDLADFDASFFGISTAEAISMDPNQRQMLEVVYEAMENAGITLEQVSDAPVGCFIGSFASNYHDMQNRDPEDRPASIEIGIGRAILANRISHALNIKGPSPEHVMDTGPIRMAHSPTGYCHTFDIKADGYVKAEAVSSVILKRLDDAIRDGDPIRAIIRGSTTNSDGRTPGIASPNPVAQAAAVRTAYANAGIKDLGLTTYLECHGTGTQAGDPLEVKGVSSVFSQFRSEDSPLVIGSVKSNLGHSEPSAGLSAVLKVVLALEHGIIPGNPTFETPNPNIDFRGLRVRATRSAIPWPEAAFRRASINSFGYGGTNSHLILDDLAALEDVKPSHISSYVTGDEEDLLEAEEEYKPHIIVLSANSEQSLRGYVDALDQHLSNLEVKVDLPNLAYTLSERRSRHFHRAYAVVRSKDSIEPNAFTYGKLSSDAPKIGFIFTGQGAQWPQMGKELVETFPVAREILSQLDAALQELPTPPPWSLLNELVEARSAEHLRQPEFSQPLVTALQIVILEILQGWDIEATAVVGHSSGEIAASYAAGYITKEEAIKVAYYRGYSAKHSKSTGSTGVGMMAVGLGAVDATPYLEGLQDQVQIACYNSPKSVTLSGAVPALETVKERITKDGHFARLLQVDLAYHSKFMTEIGADYEKLLEKNFKPLESKNKAAVMFSSVTGDTMGATANARYWKDNMTSAVRFDEALQAMLSKSDAPNFLIEIGPSGALAGPVSQIRAALGAKANNVKYTKALNRGTDSILALYGVAGSLFVEGASISLTKVNQEADSPKPKVIFDLPNYVWNHSTKYWHENDASRDWRFRKYPHHDLLGTKVFGAPWHSPSFRKILKLEQLPWLRDHKMGTDILMPASGYISMAVEALYQTSQALQPVEGVERASQLCYRLRNVTFDKALVLEDNVDTKVMFTLTPHPGTGNPWYDFKVASSRGDDLWLTHCVGLIRLSDPAANEPASVEDVTPLKFPTPAHMWYKAQANIGYGFGPAFQKLIDVESLVGQRRSRATVSLEEPEAAHSPQSHYPLHPAVLDGCFQTTQPALRAGDRSALDSVVVPASIDELIINATDSRPTVGVSLGVAGYTGRGRKEEAKNYWSSCTVYDPEKRQLLMKLSGLRCHKLDTGIELHSQHTLSRTVWRPDISYLYDDQLISLARGSQPKIQDILDLVAHKSPRLRVFEVNLVPGDSSSLWFDDGDRSLRRAYSAYTLASSDAKSIINARADYEKNGQTSFELHDFAKSAFDAKEQKIDLALIKVSSLDENLAQLARNIRAILADGAIALFVESEAAADVDSDGSSVVVVGDKGSETEETNSFAANGFEKAATVSVDNGKRLHFVRAIQQEEQTKRHVSVIHLIPESRLSTGLKSTLRSEGWEVTEHSAPFADLEKDSILLILDDLVAPVLPTIEEAQWNSIKQLVLQGYRTLWVTEGSQMNVTKPNNALAHGLFRTIRAEDRGVSVTTLDVEYGESPSAFASINRVLNQVLKLNPQAPVEPEFVERGGIIYVNRVVPDEPVNQFKKAGQLGGEPVTKTLRDIRPVAMLRAERLGTLDALRYSEMSSEPVQVEPGMIEVELHASGLNFKDIAVTMGIVPENEHLLGLEGAGIVRRVGAGAEQFKIGDRVAILRNGTFANLIQTPVERAHKIPDWLSFEEAATIPLVYLTSIYSLFDIGGLKKGQSVLIHSAAGGIGLSSIQLAQWVGAEIYVTVSTEEKRQFLEKEFGIPRSRMFSSRDTQFASAILEITGGKGIDVIINSLTGELLDESWRICADGGVMVEIGKKDIVDRNYLSMEPFDRNCSFRAVDFSYKQVTDDIIQRLLAQTFQMVEDRHIKPILPITTYRFDDIPAAFAFMRSGKHIGKIVISDGQESASVPVRPATRKLALRADRSYIIVGGLKGLCGSLAVYLAREGAKHIIALSRSGCSDERSQKVIANCAALGCTVYDAAADVSDPKAVKSVFETAAVPVGGVIQGAMVLRDRPYETMTIDDFHTTIASKVQGTWNLHNAALAQKEPLEFFTLLSSISGVVGQKGQANYSAANVFLDAFSQHRRSLGLAAHSVDLGVIEDVGYVAEQGGMKQHFDDKQWTGINEAMLHRILFYSILQQTDTINKDSADQMITGIPVPQPADSDLAYDARFSLLFGSNEGGAALQGGNSDERDIQAFQLLRSSAPDHAVLLAAAVELTGAKFTKTLRLSDPIEPGKSLATYGLDSLSAVEFRNWVRLTLGAEITVLDITNASSLFALCEKIIAKLPK</sequence>
<keyword evidence="4" id="KW-0560">Oxidoreductase</keyword>
<evidence type="ECO:0000256" key="1">
    <source>
        <dbReference type="ARBA" id="ARBA00022450"/>
    </source>
</evidence>
<dbReference type="InterPro" id="IPR057326">
    <property type="entry name" value="KR_dom"/>
</dbReference>
<dbReference type="Pfam" id="PF21089">
    <property type="entry name" value="PKS_DH_N"/>
    <property type="match status" value="1"/>
</dbReference>
<dbReference type="PANTHER" id="PTHR43775">
    <property type="entry name" value="FATTY ACID SYNTHASE"/>
    <property type="match status" value="1"/>
</dbReference>
<dbReference type="GO" id="GO:0016491">
    <property type="term" value="F:oxidoreductase activity"/>
    <property type="evidence" value="ECO:0007669"/>
    <property type="project" value="UniProtKB-KW"/>
</dbReference>
<dbReference type="InterPro" id="IPR016035">
    <property type="entry name" value="Acyl_Trfase/lysoPLipase"/>
</dbReference>
<name>A0A395NQ76_TRIAR</name>
<dbReference type="STRING" id="490622.A0A395NQ76"/>
<dbReference type="Gene3D" id="1.10.1200.10">
    <property type="entry name" value="ACP-like"/>
    <property type="match status" value="1"/>
</dbReference>
<dbReference type="SUPFAM" id="SSF55048">
    <property type="entry name" value="Probable ACP-binding domain of malonyl-CoA ACP transacylase"/>
    <property type="match status" value="1"/>
</dbReference>
<dbReference type="SMART" id="SM00825">
    <property type="entry name" value="PKS_KS"/>
    <property type="match status" value="1"/>
</dbReference>
<dbReference type="InterPro" id="IPR014043">
    <property type="entry name" value="Acyl_transferase_dom"/>
</dbReference>
<dbReference type="InterPro" id="IPR036291">
    <property type="entry name" value="NAD(P)-bd_dom_sf"/>
</dbReference>
<dbReference type="Gene3D" id="3.10.129.110">
    <property type="entry name" value="Polyketide synthase dehydratase"/>
    <property type="match status" value="1"/>
</dbReference>
<dbReference type="PANTHER" id="PTHR43775:SF18">
    <property type="entry name" value="ENZYME, PUTATIVE (JCVI)-RELATED"/>
    <property type="match status" value="1"/>
</dbReference>
<feature type="domain" description="Carrier" evidence="8">
    <location>
        <begin position="2251"/>
        <end position="2335"/>
    </location>
</feature>
<evidence type="ECO:0000256" key="7">
    <source>
        <dbReference type="SAM" id="MobiDB-lite"/>
    </source>
</evidence>
<dbReference type="FunFam" id="3.40.50.720:FF:000209">
    <property type="entry name" value="Polyketide synthase Pks12"/>
    <property type="match status" value="1"/>
</dbReference>
<dbReference type="InterPro" id="IPR042104">
    <property type="entry name" value="PKS_dehydratase_sf"/>
</dbReference>
<proteinExistence type="predicted"/>
<keyword evidence="1" id="KW-0596">Phosphopantetheine</keyword>
<dbReference type="SMART" id="SM00827">
    <property type="entry name" value="PKS_AT"/>
    <property type="match status" value="1"/>
</dbReference>
<keyword evidence="12" id="KW-1185">Reference proteome</keyword>
<comment type="caution">
    <text evidence="11">The sequence shown here is derived from an EMBL/GenBank/DDBJ whole genome shotgun (WGS) entry which is preliminary data.</text>
</comment>
<dbReference type="Pfam" id="PF13602">
    <property type="entry name" value="ADH_zinc_N_2"/>
    <property type="match status" value="1"/>
</dbReference>
<dbReference type="InterPro" id="IPR036736">
    <property type="entry name" value="ACP-like_sf"/>
</dbReference>
<dbReference type="Pfam" id="PF14765">
    <property type="entry name" value="PS-DH"/>
    <property type="match status" value="1"/>
</dbReference>
<dbReference type="InterPro" id="IPR049900">
    <property type="entry name" value="PKS_mFAS_DH"/>
</dbReference>
<dbReference type="InterPro" id="IPR011032">
    <property type="entry name" value="GroES-like_sf"/>
</dbReference>
<feature type="region of interest" description="C-terminal hotdog fold" evidence="6">
    <location>
        <begin position="1059"/>
        <end position="1218"/>
    </location>
</feature>
<feature type="domain" description="Ketosynthase family 3 (KS3)" evidence="9">
    <location>
        <begin position="26"/>
        <end position="414"/>
    </location>
</feature>
<evidence type="ECO:0000256" key="6">
    <source>
        <dbReference type="PROSITE-ProRule" id="PRU01363"/>
    </source>
</evidence>
<dbReference type="InterPro" id="IPR014031">
    <property type="entry name" value="Ketoacyl_synth_C"/>
</dbReference>
<dbReference type="SUPFAM" id="SSF47336">
    <property type="entry name" value="ACP-like"/>
    <property type="match status" value="1"/>
</dbReference>
<dbReference type="Gene3D" id="3.40.50.720">
    <property type="entry name" value="NAD(P)-binding Rossmann-like Domain"/>
    <property type="match status" value="2"/>
</dbReference>
<dbReference type="PROSITE" id="PS50075">
    <property type="entry name" value="CARRIER"/>
    <property type="match status" value="1"/>
</dbReference>
<dbReference type="PROSITE" id="PS52004">
    <property type="entry name" value="KS3_2"/>
    <property type="match status" value="1"/>
</dbReference>
<dbReference type="Gene3D" id="3.30.70.3290">
    <property type="match status" value="1"/>
</dbReference>
<dbReference type="InterPro" id="IPR009081">
    <property type="entry name" value="PP-bd_ACP"/>
</dbReference>
<feature type="active site" description="Proton acceptor; for dehydratase activity" evidence="6">
    <location>
        <position position="940"/>
    </location>
</feature>
<dbReference type="Pfam" id="PF08240">
    <property type="entry name" value="ADH_N"/>
    <property type="match status" value="1"/>
</dbReference>
<dbReference type="Gene3D" id="3.40.366.10">
    <property type="entry name" value="Malonyl-Coenzyme A Acyl Carrier Protein, domain 2"/>
    <property type="match status" value="1"/>
</dbReference>
<evidence type="ECO:0000259" key="8">
    <source>
        <dbReference type="PROSITE" id="PS50075"/>
    </source>
</evidence>
<dbReference type="SMART" id="SM00823">
    <property type="entry name" value="PKS_PP"/>
    <property type="match status" value="1"/>
</dbReference>
<dbReference type="GO" id="GO:0006633">
    <property type="term" value="P:fatty acid biosynthetic process"/>
    <property type="evidence" value="ECO:0007669"/>
    <property type="project" value="TreeGrafter"/>
</dbReference>
<organism evidence="11 12">
    <name type="scientific">Trichoderma arundinaceum</name>
    <dbReference type="NCBI Taxonomy" id="490622"/>
    <lineage>
        <taxon>Eukaryota</taxon>
        <taxon>Fungi</taxon>
        <taxon>Dikarya</taxon>
        <taxon>Ascomycota</taxon>
        <taxon>Pezizomycotina</taxon>
        <taxon>Sordariomycetes</taxon>
        <taxon>Hypocreomycetidae</taxon>
        <taxon>Hypocreales</taxon>
        <taxon>Hypocreaceae</taxon>
        <taxon>Trichoderma</taxon>
    </lineage>
</organism>
<dbReference type="InterPro" id="IPR016036">
    <property type="entry name" value="Malonyl_transacylase_ACP-bd"/>
</dbReference>
<dbReference type="EMBL" id="PXOA01000235">
    <property type="protein sequence ID" value="RFU78094.1"/>
    <property type="molecule type" value="Genomic_DNA"/>
</dbReference>
<evidence type="ECO:0000313" key="12">
    <source>
        <dbReference type="Proteomes" id="UP000266272"/>
    </source>
</evidence>
<dbReference type="Proteomes" id="UP000266272">
    <property type="component" value="Unassembled WGS sequence"/>
</dbReference>
<dbReference type="InterPro" id="IPR020843">
    <property type="entry name" value="ER"/>
</dbReference>
<keyword evidence="3" id="KW-0808">Transferase</keyword>
<dbReference type="SUPFAM" id="SSF53901">
    <property type="entry name" value="Thiolase-like"/>
    <property type="match status" value="2"/>
</dbReference>
<dbReference type="SMART" id="SM00829">
    <property type="entry name" value="PKS_ER"/>
    <property type="match status" value="1"/>
</dbReference>
<dbReference type="InterPro" id="IPR049552">
    <property type="entry name" value="PKS_DH_N"/>
</dbReference>
<evidence type="ECO:0000256" key="5">
    <source>
        <dbReference type="ARBA" id="ARBA00023268"/>
    </source>
</evidence>
<dbReference type="SUPFAM" id="SSF52151">
    <property type="entry name" value="FabD/lysophospholipase-like"/>
    <property type="match status" value="1"/>
</dbReference>
<protein>
    <submittedName>
        <fullName evidence="11">Polyketide synthase</fullName>
    </submittedName>
</protein>
<evidence type="ECO:0000256" key="2">
    <source>
        <dbReference type="ARBA" id="ARBA00022553"/>
    </source>
</evidence>
<dbReference type="Pfam" id="PF00109">
    <property type="entry name" value="ketoacyl-synt"/>
    <property type="match status" value="2"/>
</dbReference>
<dbReference type="SMART" id="SM00822">
    <property type="entry name" value="PKS_KR"/>
    <property type="match status" value="1"/>
</dbReference>
<dbReference type="InterPro" id="IPR014030">
    <property type="entry name" value="Ketoacyl_synth_N"/>
</dbReference>
<dbReference type="Pfam" id="PF00550">
    <property type="entry name" value="PP-binding"/>
    <property type="match status" value="1"/>
</dbReference>
<keyword evidence="2" id="KW-0597">Phosphoprotein</keyword>
<evidence type="ECO:0000256" key="3">
    <source>
        <dbReference type="ARBA" id="ARBA00022679"/>
    </source>
</evidence>
<feature type="active site" description="Proton donor; for dehydratase activity" evidence="6">
    <location>
        <position position="1124"/>
    </location>
</feature>
<dbReference type="InterPro" id="IPR020806">
    <property type="entry name" value="PKS_PP-bd"/>
</dbReference>
<evidence type="ECO:0000256" key="4">
    <source>
        <dbReference type="ARBA" id="ARBA00023002"/>
    </source>
</evidence>
<dbReference type="GO" id="GO:0031177">
    <property type="term" value="F:phosphopantetheine binding"/>
    <property type="evidence" value="ECO:0007669"/>
    <property type="project" value="InterPro"/>
</dbReference>
<dbReference type="InterPro" id="IPR020807">
    <property type="entry name" value="PKS_DH"/>
</dbReference>
<dbReference type="SMART" id="SM00826">
    <property type="entry name" value="PKS_DH"/>
    <property type="match status" value="1"/>
</dbReference>
<dbReference type="InterPro" id="IPR049551">
    <property type="entry name" value="PKS_DH_C"/>
</dbReference>
<reference evidence="11 12" key="1">
    <citation type="journal article" date="2018" name="PLoS Pathog.">
        <title>Evolution of structural diversity of trichothecenes, a family of toxins produced by plant pathogenic and entomopathogenic fungi.</title>
        <authorList>
            <person name="Proctor R.H."/>
            <person name="McCormick S.P."/>
            <person name="Kim H.S."/>
            <person name="Cardoza R.E."/>
            <person name="Stanley A.M."/>
            <person name="Lindo L."/>
            <person name="Kelly A."/>
            <person name="Brown D.W."/>
            <person name="Lee T."/>
            <person name="Vaughan M.M."/>
            <person name="Alexander N.J."/>
            <person name="Busman M."/>
            <person name="Gutierrez S."/>
        </authorList>
    </citation>
    <scope>NUCLEOTIDE SEQUENCE [LARGE SCALE GENOMIC DNA]</scope>
    <source>
        <strain evidence="11 12">IBT 40837</strain>
    </source>
</reference>
<dbReference type="InterPro" id="IPR056501">
    <property type="entry name" value="NAD-bd_HRPKS_sdrA"/>
</dbReference>
<gene>
    <name evidence="11" type="ORF">TARUN_4155</name>
</gene>
<dbReference type="OrthoDB" id="329835at2759"/>
<dbReference type="Pfam" id="PF08659">
    <property type="entry name" value="KR"/>
    <property type="match status" value="1"/>
</dbReference>
<dbReference type="InterPro" id="IPR032821">
    <property type="entry name" value="PKS_assoc"/>
</dbReference>
<dbReference type="CDD" id="cd00833">
    <property type="entry name" value="PKS"/>
    <property type="match status" value="1"/>
</dbReference>
<dbReference type="SUPFAM" id="SSF50129">
    <property type="entry name" value="GroES-like"/>
    <property type="match status" value="1"/>
</dbReference>
<dbReference type="InterPro" id="IPR050091">
    <property type="entry name" value="PKS_NRPS_Biosynth_Enz"/>
</dbReference>
<dbReference type="GO" id="GO:0044550">
    <property type="term" value="P:secondary metabolite biosynthetic process"/>
    <property type="evidence" value="ECO:0007669"/>
    <property type="project" value="TreeGrafter"/>
</dbReference>